<accession>A0A9P0YTD4</accession>
<evidence type="ECO:0000259" key="2">
    <source>
        <dbReference type="Pfam" id="PF25597"/>
    </source>
</evidence>
<feature type="region of interest" description="Disordered" evidence="1">
    <location>
        <begin position="94"/>
        <end position="132"/>
    </location>
</feature>
<proteinExistence type="predicted"/>
<dbReference type="OrthoDB" id="1321796at2759"/>
<dbReference type="AlphaFoldDB" id="A0A9P0YTD4"/>
<dbReference type="Proteomes" id="UP001152484">
    <property type="component" value="Unassembled WGS sequence"/>
</dbReference>
<feature type="domain" description="Retroviral polymerase SH3-like" evidence="2">
    <location>
        <begin position="26"/>
        <end position="86"/>
    </location>
</feature>
<dbReference type="InterPro" id="IPR057670">
    <property type="entry name" value="SH3_retrovirus"/>
</dbReference>
<feature type="compositionally biased region" description="Acidic residues" evidence="1">
    <location>
        <begin position="105"/>
        <end position="115"/>
    </location>
</feature>
<sequence length="280" mass="31888">MVNFKTSQKMWSEIKPNITHLRPFGCTAYAHVSQGNLEPRAIKCVMIGYPEGVKGYKLLVIQPGAYKCFVSRDVVFNEVEFHYKKINTPSSDLTGDSDGNFFDPMDNDDLSDEDHDNGVFHNVNDDHSLSGNDLNDSSECNVYPSHDIDQQCSSSPSLNDYDNLHDVTVQSDMHMSDSLDVSSNENSNDFVEPNLADYQLVRVREPRTIIPNRRYMSNLAEFVLLASEVVKNYVPDTFEQAVRSSKSNDWFKAMQEEMQYMFANQIWVPKPKGAKVIDCR</sequence>
<evidence type="ECO:0000313" key="4">
    <source>
        <dbReference type="Proteomes" id="UP001152484"/>
    </source>
</evidence>
<gene>
    <name evidence="3" type="ORF">CEURO_LOCUS5311</name>
</gene>
<organism evidence="3 4">
    <name type="scientific">Cuscuta europaea</name>
    <name type="common">European dodder</name>
    <dbReference type="NCBI Taxonomy" id="41803"/>
    <lineage>
        <taxon>Eukaryota</taxon>
        <taxon>Viridiplantae</taxon>
        <taxon>Streptophyta</taxon>
        <taxon>Embryophyta</taxon>
        <taxon>Tracheophyta</taxon>
        <taxon>Spermatophyta</taxon>
        <taxon>Magnoliopsida</taxon>
        <taxon>eudicotyledons</taxon>
        <taxon>Gunneridae</taxon>
        <taxon>Pentapetalae</taxon>
        <taxon>asterids</taxon>
        <taxon>lamiids</taxon>
        <taxon>Solanales</taxon>
        <taxon>Convolvulaceae</taxon>
        <taxon>Cuscuteae</taxon>
        <taxon>Cuscuta</taxon>
        <taxon>Cuscuta subgen. Cuscuta</taxon>
    </lineage>
</organism>
<evidence type="ECO:0000313" key="3">
    <source>
        <dbReference type="EMBL" id="CAH9074788.1"/>
    </source>
</evidence>
<dbReference type="EMBL" id="CAMAPE010000009">
    <property type="protein sequence ID" value="CAH9074788.1"/>
    <property type="molecule type" value="Genomic_DNA"/>
</dbReference>
<reference evidence="3" key="1">
    <citation type="submission" date="2022-07" db="EMBL/GenBank/DDBJ databases">
        <authorList>
            <person name="Macas J."/>
            <person name="Novak P."/>
            <person name="Neumann P."/>
        </authorList>
    </citation>
    <scope>NUCLEOTIDE SEQUENCE</scope>
</reference>
<evidence type="ECO:0000256" key="1">
    <source>
        <dbReference type="SAM" id="MobiDB-lite"/>
    </source>
</evidence>
<comment type="caution">
    <text evidence="3">The sequence shown here is derived from an EMBL/GenBank/DDBJ whole genome shotgun (WGS) entry which is preliminary data.</text>
</comment>
<dbReference type="Pfam" id="PF25597">
    <property type="entry name" value="SH3_retrovirus"/>
    <property type="match status" value="1"/>
</dbReference>
<name>A0A9P0YTD4_CUSEU</name>
<protein>
    <recommendedName>
        <fullName evidence="2">Retroviral polymerase SH3-like domain-containing protein</fullName>
    </recommendedName>
</protein>
<keyword evidence="4" id="KW-1185">Reference proteome</keyword>